<name>A0ABR1N7F1_9PEZI</name>
<organism evidence="2 3">
    <name type="scientific">Phyllosticta paracitricarpa</name>
    <dbReference type="NCBI Taxonomy" id="2016321"/>
    <lineage>
        <taxon>Eukaryota</taxon>
        <taxon>Fungi</taxon>
        <taxon>Dikarya</taxon>
        <taxon>Ascomycota</taxon>
        <taxon>Pezizomycotina</taxon>
        <taxon>Dothideomycetes</taxon>
        <taxon>Dothideomycetes incertae sedis</taxon>
        <taxon>Botryosphaeriales</taxon>
        <taxon>Phyllostictaceae</taxon>
        <taxon>Phyllosticta</taxon>
    </lineage>
</organism>
<accession>A0ABR1N7F1</accession>
<sequence>MYKARPGTRASTARQWKTGSRSQPSAEPTQRCCLSPVRPAVFFFFSFSLVFPFLPPSSSTYLSPSLFLSDITSVSQFFPRWSVLHTRLTPYDDHHRRRRRQRHANTAEHGRRTAGRAPGADEHEHEHGAPPSHPIRQIDSSAATRSFVDAEQRSCCLAAGRGVGLG</sequence>
<evidence type="ECO:0000256" key="1">
    <source>
        <dbReference type="SAM" id="MobiDB-lite"/>
    </source>
</evidence>
<feature type="compositionally biased region" description="Polar residues" evidence="1">
    <location>
        <begin position="9"/>
        <end position="28"/>
    </location>
</feature>
<dbReference type="EMBL" id="JBBPBF010000017">
    <property type="protein sequence ID" value="KAK7610648.1"/>
    <property type="molecule type" value="Genomic_DNA"/>
</dbReference>
<feature type="compositionally biased region" description="Basic and acidic residues" evidence="1">
    <location>
        <begin position="119"/>
        <end position="128"/>
    </location>
</feature>
<reference evidence="2 3" key="1">
    <citation type="submission" date="2024-04" db="EMBL/GenBank/DDBJ databases">
        <title>Phyllosticta paracitricarpa is synonymous to the EU quarantine fungus P. citricarpa based on phylogenomic analyses.</title>
        <authorList>
            <consortium name="Lawrence Berkeley National Laboratory"/>
            <person name="Van ingen-buijs V.A."/>
            <person name="Van westerhoven A.C."/>
            <person name="Haridas S."/>
            <person name="Skiadas P."/>
            <person name="Martin F."/>
            <person name="Groenewald J.Z."/>
            <person name="Crous P.W."/>
            <person name="Seidl M.F."/>
        </authorList>
    </citation>
    <scope>NUCLEOTIDE SEQUENCE [LARGE SCALE GENOMIC DNA]</scope>
    <source>
        <strain evidence="2 3">CBS 141358</strain>
    </source>
</reference>
<gene>
    <name evidence="2" type="ORF">JOL62DRAFT_107978</name>
</gene>
<protein>
    <submittedName>
        <fullName evidence="2">Uncharacterized protein</fullName>
    </submittedName>
</protein>
<feature type="region of interest" description="Disordered" evidence="1">
    <location>
        <begin position="1"/>
        <end position="31"/>
    </location>
</feature>
<evidence type="ECO:0000313" key="3">
    <source>
        <dbReference type="Proteomes" id="UP001367316"/>
    </source>
</evidence>
<proteinExistence type="predicted"/>
<feature type="region of interest" description="Disordered" evidence="1">
    <location>
        <begin position="93"/>
        <end position="137"/>
    </location>
</feature>
<keyword evidence="3" id="KW-1185">Reference proteome</keyword>
<evidence type="ECO:0000313" key="2">
    <source>
        <dbReference type="EMBL" id="KAK7610648.1"/>
    </source>
</evidence>
<comment type="caution">
    <text evidence="2">The sequence shown here is derived from an EMBL/GenBank/DDBJ whole genome shotgun (WGS) entry which is preliminary data.</text>
</comment>
<dbReference type="Proteomes" id="UP001367316">
    <property type="component" value="Unassembled WGS sequence"/>
</dbReference>